<comment type="caution">
    <text evidence="1">The sequence shown here is derived from an EMBL/GenBank/DDBJ whole genome shotgun (WGS) entry which is preliminary data.</text>
</comment>
<proteinExistence type="predicted"/>
<keyword evidence="2" id="KW-1185">Reference proteome</keyword>
<evidence type="ECO:0000313" key="2">
    <source>
        <dbReference type="Proteomes" id="UP000256690"/>
    </source>
</evidence>
<dbReference type="EMBL" id="PVWQ01000010">
    <property type="protein sequence ID" value="RDW70920.1"/>
    <property type="molecule type" value="Genomic_DNA"/>
</dbReference>
<organism evidence="1 2">
    <name type="scientific">Aspergillus mulundensis</name>
    <dbReference type="NCBI Taxonomy" id="1810919"/>
    <lineage>
        <taxon>Eukaryota</taxon>
        <taxon>Fungi</taxon>
        <taxon>Dikarya</taxon>
        <taxon>Ascomycota</taxon>
        <taxon>Pezizomycotina</taxon>
        <taxon>Eurotiomycetes</taxon>
        <taxon>Eurotiomycetidae</taxon>
        <taxon>Eurotiales</taxon>
        <taxon>Aspergillaceae</taxon>
        <taxon>Aspergillus</taxon>
        <taxon>Aspergillus subgen. Nidulantes</taxon>
    </lineage>
</organism>
<dbReference type="Proteomes" id="UP000256690">
    <property type="component" value="Unassembled WGS sequence"/>
</dbReference>
<evidence type="ECO:0000313" key="1">
    <source>
        <dbReference type="EMBL" id="RDW70920.1"/>
    </source>
</evidence>
<reference evidence="1 2" key="1">
    <citation type="journal article" date="2018" name="IMA Fungus">
        <title>IMA Genome-F 9: Draft genome sequence of Annulohypoxylon stygium, Aspergillus mulundensis, Berkeleyomyces basicola (syn. Thielaviopsis basicola), Ceratocystis smalleyi, two Cercospora beticola strains, Coleophoma cylindrospora, Fusarium fracticaudum, Phialophora cf. hyalina, and Morchella septimelata.</title>
        <authorList>
            <person name="Wingfield B.D."/>
            <person name="Bills G.F."/>
            <person name="Dong Y."/>
            <person name="Huang W."/>
            <person name="Nel W.J."/>
            <person name="Swalarsk-Parry B.S."/>
            <person name="Vaghefi N."/>
            <person name="Wilken P.M."/>
            <person name="An Z."/>
            <person name="de Beer Z.W."/>
            <person name="De Vos L."/>
            <person name="Chen L."/>
            <person name="Duong T.A."/>
            <person name="Gao Y."/>
            <person name="Hammerbacher A."/>
            <person name="Kikkert J.R."/>
            <person name="Li Y."/>
            <person name="Li H."/>
            <person name="Li K."/>
            <person name="Li Q."/>
            <person name="Liu X."/>
            <person name="Ma X."/>
            <person name="Naidoo K."/>
            <person name="Pethybridge S.J."/>
            <person name="Sun J."/>
            <person name="Steenkamp E.T."/>
            <person name="van der Nest M.A."/>
            <person name="van Wyk S."/>
            <person name="Wingfield M.J."/>
            <person name="Xiong C."/>
            <person name="Yue Q."/>
            <person name="Zhang X."/>
        </authorList>
    </citation>
    <scope>NUCLEOTIDE SEQUENCE [LARGE SCALE GENOMIC DNA]</scope>
    <source>
        <strain evidence="1 2">DSM 5745</strain>
    </source>
</reference>
<sequence>MAIVEDAGRGFLGNLTPSVFQHYPYRDREGFENDFNHAFHADANFTEWFLVGNVNEKVFASAFLEATEEPFSRWCAYDRTLKLLLVRTMKSKAHEAATSVFDNIFWEEVIKIGMQRSLENIGAATHFANIGAEEPDRAWQPTRLPRDREDKWPTLVLEVAFSEAQSKLQSDVRYWLRAAEGDVKTIITLQIARNEPRITIERWEITVNNHGNQRQQVVIRRTANNRIIVRGAPLVVQFQRLFLRPPSVPRERDVEIDVDNLEYLATRIWAKQQF</sequence>
<accession>A0A3D8RAC2</accession>
<dbReference type="STRING" id="1810919.A0A3D8RAC2"/>
<protein>
    <submittedName>
        <fullName evidence="1">Uncharacterized protein</fullName>
    </submittedName>
</protein>
<name>A0A3D8RAC2_9EURO</name>
<dbReference type="RefSeq" id="XP_026601451.1">
    <property type="nucleotide sequence ID" value="XM_026750447.1"/>
</dbReference>
<gene>
    <name evidence="1" type="ORF">DSM5745_08431</name>
</gene>
<dbReference type="GeneID" id="38118801"/>
<dbReference type="AlphaFoldDB" id="A0A3D8RAC2"/>
<dbReference type="OrthoDB" id="76567at2759"/>